<reference evidence="1" key="1">
    <citation type="submission" date="2014-11" db="EMBL/GenBank/DDBJ databases">
        <authorList>
            <person name="Amaro Gonzalez C."/>
        </authorList>
    </citation>
    <scope>NUCLEOTIDE SEQUENCE</scope>
</reference>
<sequence>MCSKPHVTTADILTTLPSSSFIPLLFYSGG</sequence>
<evidence type="ECO:0000313" key="1">
    <source>
        <dbReference type="EMBL" id="JAH72457.1"/>
    </source>
</evidence>
<accession>A0A0E9V356</accession>
<dbReference type="EMBL" id="GBXM01036120">
    <property type="protein sequence ID" value="JAH72457.1"/>
    <property type="molecule type" value="Transcribed_RNA"/>
</dbReference>
<protein>
    <submittedName>
        <fullName evidence="1">Uncharacterized protein</fullName>
    </submittedName>
</protein>
<name>A0A0E9V356_ANGAN</name>
<organism evidence="1">
    <name type="scientific">Anguilla anguilla</name>
    <name type="common">European freshwater eel</name>
    <name type="synonym">Muraena anguilla</name>
    <dbReference type="NCBI Taxonomy" id="7936"/>
    <lineage>
        <taxon>Eukaryota</taxon>
        <taxon>Metazoa</taxon>
        <taxon>Chordata</taxon>
        <taxon>Craniata</taxon>
        <taxon>Vertebrata</taxon>
        <taxon>Euteleostomi</taxon>
        <taxon>Actinopterygii</taxon>
        <taxon>Neopterygii</taxon>
        <taxon>Teleostei</taxon>
        <taxon>Anguilliformes</taxon>
        <taxon>Anguillidae</taxon>
        <taxon>Anguilla</taxon>
    </lineage>
</organism>
<proteinExistence type="predicted"/>
<dbReference type="AlphaFoldDB" id="A0A0E9V356"/>
<reference evidence="1" key="2">
    <citation type="journal article" date="2015" name="Fish Shellfish Immunol.">
        <title>Early steps in the European eel (Anguilla anguilla)-Vibrio vulnificus interaction in the gills: Role of the RtxA13 toxin.</title>
        <authorList>
            <person name="Callol A."/>
            <person name="Pajuelo D."/>
            <person name="Ebbesson L."/>
            <person name="Teles M."/>
            <person name="MacKenzie S."/>
            <person name="Amaro C."/>
        </authorList>
    </citation>
    <scope>NUCLEOTIDE SEQUENCE</scope>
</reference>